<dbReference type="InterPro" id="IPR010323">
    <property type="entry name" value="DUF924"/>
</dbReference>
<evidence type="ECO:0000313" key="1">
    <source>
        <dbReference type="EMBL" id="SVB66363.1"/>
    </source>
</evidence>
<dbReference type="SUPFAM" id="SSF48452">
    <property type="entry name" value="TPR-like"/>
    <property type="match status" value="1"/>
</dbReference>
<dbReference type="AlphaFoldDB" id="A0A382FVS5"/>
<evidence type="ECO:0008006" key="2">
    <source>
        <dbReference type="Google" id="ProtNLM"/>
    </source>
</evidence>
<dbReference type="Gene3D" id="1.20.58.320">
    <property type="entry name" value="TPR-like"/>
    <property type="match status" value="1"/>
</dbReference>
<sequence length="186" mass="22227">MRIKINEILDFWFVETPDEKKFKKDLKFDQVIKNKFLNDYELAIQNKLDSWQDTARGCLALIILLDQFSRNLFRESGKAFDQDEKSRSVLLKIIANNFLDEMNENERLFALLPLIHSENISDHEKAYKLMEKYLKNHSELEKIKKFWLDHTAPIKKFGRYPHRNKVLNRVSSKNEIEFLNSSNSSW</sequence>
<accession>A0A382FVS5</accession>
<protein>
    <recommendedName>
        <fullName evidence="2">DUF924 domain-containing protein</fullName>
    </recommendedName>
</protein>
<dbReference type="Pfam" id="PF06041">
    <property type="entry name" value="DUF924"/>
    <property type="match status" value="1"/>
</dbReference>
<dbReference type="Gene3D" id="1.25.40.10">
    <property type="entry name" value="Tetratricopeptide repeat domain"/>
    <property type="match status" value="1"/>
</dbReference>
<dbReference type="EMBL" id="UINC01051786">
    <property type="protein sequence ID" value="SVB66363.1"/>
    <property type="molecule type" value="Genomic_DNA"/>
</dbReference>
<proteinExistence type="predicted"/>
<reference evidence="1" key="1">
    <citation type="submission" date="2018-05" db="EMBL/GenBank/DDBJ databases">
        <authorList>
            <person name="Lanie J.A."/>
            <person name="Ng W.-L."/>
            <person name="Kazmierczak K.M."/>
            <person name="Andrzejewski T.M."/>
            <person name="Davidsen T.M."/>
            <person name="Wayne K.J."/>
            <person name="Tettelin H."/>
            <person name="Glass J.I."/>
            <person name="Rusch D."/>
            <person name="Podicherti R."/>
            <person name="Tsui H.-C.T."/>
            <person name="Winkler M.E."/>
        </authorList>
    </citation>
    <scope>NUCLEOTIDE SEQUENCE</scope>
</reference>
<name>A0A382FVS5_9ZZZZ</name>
<gene>
    <name evidence="1" type="ORF">METZ01_LOCUS219217</name>
</gene>
<organism evidence="1">
    <name type="scientific">marine metagenome</name>
    <dbReference type="NCBI Taxonomy" id="408172"/>
    <lineage>
        <taxon>unclassified sequences</taxon>
        <taxon>metagenomes</taxon>
        <taxon>ecological metagenomes</taxon>
    </lineage>
</organism>
<dbReference type="InterPro" id="IPR011990">
    <property type="entry name" value="TPR-like_helical_dom_sf"/>
</dbReference>